<evidence type="ECO:0000313" key="3">
    <source>
        <dbReference type="Proteomes" id="UP001059934"/>
    </source>
</evidence>
<evidence type="ECO:0000313" key="2">
    <source>
        <dbReference type="EMBL" id="UVW35604.1"/>
    </source>
</evidence>
<feature type="compositionally biased region" description="Basic and acidic residues" evidence="1">
    <location>
        <begin position="39"/>
        <end position="52"/>
    </location>
</feature>
<feature type="compositionally biased region" description="Basic and acidic residues" evidence="1">
    <location>
        <begin position="1"/>
        <end position="22"/>
    </location>
</feature>
<reference evidence="2" key="1">
    <citation type="submission" date="2022-08" db="EMBL/GenBank/DDBJ databases">
        <title>Catabolic pathway analysis in culturable SAR92 clade bacteria reveals their overlooked roles in DMSP degradation in coastal seas.</title>
        <authorList>
            <person name="He X."/>
            <person name="Zhang X."/>
            <person name="Zhang Y."/>
        </authorList>
    </citation>
    <scope>NUCLEOTIDE SEQUENCE</scope>
    <source>
        <strain evidence="2">H455</strain>
    </source>
</reference>
<dbReference type="EMBL" id="CP103416">
    <property type="protein sequence ID" value="UVW35604.1"/>
    <property type="molecule type" value="Genomic_DNA"/>
</dbReference>
<name>A0ABY5TP46_9GAMM</name>
<accession>A0ABY5TP46</accession>
<evidence type="ECO:0000256" key="1">
    <source>
        <dbReference type="SAM" id="MobiDB-lite"/>
    </source>
</evidence>
<feature type="region of interest" description="Disordered" evidence="1">
    <location>
        <begin position="1"/>
        <end position="52"/>
    </location>
</feature>
<keyword evidence="3" id="KW-1185">Reference proteome</keyword>
<gene>
    <name evidence="2" type="ORF">NYF23_03085</name>
</gene>
<protein>
    <submittedName>
        <fullName evidence="2">Uncharacterized protein</fullName>
    </submittedName>
</protein>
<organism evidence="2 3">
    <name type="scientific">SAR92 clade bacterium H455</name>
    <dbReference type="NCBI Taxonomy" id="2974818"/>
    <lineage>
        <taxon>Bacteria</taxon>
        <taxon>Pseudomonadati</taxon>
        <taxon>Pseudomonadota</taxon>
        <taxon>Gammaproteobacteria</taxon>
        <taxon>Cellvibrionales</taxon>
        <taxon>Porticoccaceae</taxon>
        <taxon>SAR92 clade</taxon>
    </lineage>
</organism>
<sequence>MPAIADKPEWTGKGKPSDEQKAAHQAAMQAKEDIDDSEDRIKEKKEKEENSRELKALKIKASRNQISLKNSLIKVPIKERVERRK</sequence>
<dbReference type="Proteomes" id="UP001059934">
    <property type="component" value="Chromosome"/>
</dbReference>
<proteinExistence type="predicted"/>